<evidence type="ECO:0000313" key="2">
    <source>
        <dbReference type="Proteomes" id="UP000235081"/>
    </source>
</evidence>
<accession>A0A2N6LLG4</accession>
<dbReference type="AlphaFoldDB" id="A0A2N6LLG4"/>
<evidence type="ECO:0008006" key="3">
    <source>
        <dbReference type="Google" id="ProtNLM"/>
    </source>
</evidence>
<sequence length="323" mass="34737">MFVARVLANTSAVLVLLFNCSNLLQQQAAASSRERNCDPIGRVLSAGDRTLKKGSLLCKGDRLNPSNGKLVKILCYQNQKILQLGKGTVDAPDRCVQQTIRIQNCTPQNTISCPKPKNPGSNNEPIIISPYSSSVLNPRPFISWNGVKGVTSYVVMLRGEGVSWSKTVNGTSLAYPPEEKALSVGTTYKLTVMAQSGDSPVSASSSAVNMLPSSTAQQITSLIKQIQSLKLSPDEQARDKDSVYMSQNLLTDAIEVLKARVDEGTTNPTIYRLLGDRYLEAGLPAYAQKAYAQASTLASRADNATELAASRAGLEKSKLAQQP</sequence>
<protein>
    <recommendedName>
        <fullName evidence="3">Tetratricopeptide repeat protein</fullName>
    </recommendedName>
</protein>
<reference evidence="1 2" key="1">
    <citation type="submission" date="2017-07" db="EMBL/GenBank/DDBJ databases">
        <title>Genomes of Fischerella (Mastigocladus) sp. strains.</title>
        <authorList>
            <person name="Miller S.R."/>
        </authorList>
    </citation>
    <scope>NUCLEOTIDE SEQUENCE [LARGE SCALE GENOMIC DNA]</scope>
    <source>
        <strain evidence="1 2">CCMEE 5318</strain>
    </source>
</reference>
<gene>
    <name evidence="1" type="ORF">CEN46_04865</name>
</gene>
<comment type="caution">
    <text evidence="1">The sequence shown here is derived from an EMBL/GenBank/DDBJ whole genome shotgun (WGS) entry which is preliminary data.</text>
</comment>
<name>A0A2N6LLG4_9CYAN</name>
<dbReference type="RefSeq" id="WP_102180666.1">
    <property type="nucleotide sequence ID" value="NZ_NMQE01000127.1"/>
</dbReference>
<dbReference type="EMBL" id="NMQE01000127">
    <property type="protein sequence ID" value="PMB25836.1"/>
    <property type="molecule type" value="Genomic_DNA"/>
</dbReference>
<proteinExistence type="predicted"/>
<dbReference type="Proteomes" id="UP000235081">
    <property type="component" value="Unassembled WGS sequence"/>
</dbReference>
<evidence type="ECO:0000313" key="1">
    <source>
        <dbReference type="EMBL" id="PMB25836.1"/>
    </source>
</evidence>
<organism evidence="1 2">
    <name type="scientific">Fischerella thermalis CCMEE 5318</name>
    <dbReference type="NCBI Taxonomy" id="2019666"/>
    <lineage>
        <taxon>Bacteria</taxon>
        <taxon>Bacillati</taxon>
        <taxon>Cyanobacteriota</taxon>
        <taxon>Cyanophyceae</taxon>
        <taxon>Nostocales</taxon>
        <taxon>Hapalosiphonaceae</taxon>
        <taxon>Fischerella</taxon>
    </lineage>
</organism>